<name>A0AC61MRB4_9FIRM</name>
<keyword evidence="2" id="KW-1185">Reference proteome</keyword>
<dbReference type="EC" id="3.5.1.25" evidence="1"/>
<dbReference type="Proteomes" id="UP000595814">
    <property type="component" value="Chromosome"/>
</dbReference>
<organism evidence="1 2">
    <name type="scientific">Miniphocaeibacter halophilus</name>
    <dbReference type="NCBI Taxonomy" id="2931922"/>
    <lineage>
        <taxon>Bacteria</taxon>
        <taxon>Bacillati</taxon>
        <taxon>Bacillota</taxon>
        <taxon>Tissierellia</taxon>
        <taxon>Tissierellales</taxon>
        <taxon>Peptoniphilaceae</taxon>
        <taxon>Miniphocaeibacter</taxon>
    </lineage>
</organism>
<evidence type="ECO:0000313" key="1">
    <source>
        <dbReference type="EMBL" id="QQK07009.1"/>
    </source>
</evidence>
<accession>A0AC61MRB4</accession>
<gene>
    <name evidence="1" type="primary">nagA</name>
    <name evidence="1" type="ORF">JFY71_06580</name>
</gene>
<protein>
    <submittedName>
        <fullName evidence="1">N-acetylglucosamine-6-phosphate deacetylase</fullName>
        <ecNumber evidence="1">3.5.1.25</ecNumber>
    </submittedName>
</protein>
<keyword evidence="1" id="KW-0378">Hydrolase</keyword>
<evidence type="ECO:0000313" key="2">
    <source>
        <dbReference type="Proteomes" id="UP000595814"/>
    </source>
</evidence>
<reference evidence="1 2" key="1">
    <citation type="journal article" date="2022" name="Int. J. Syst. Evol. Microbiol.">
        <title>Miniphocaeibacter halophilus sp. nov., an ammonium-tolerant acetate-producing bacterium isolated from a biogas system.</title>
        <authorList>
            <person name="Schnurer A."/>
            <person name="Singh A."/>
            <person name="Bi S."/>
            <person name="Qiao W."/>
            <person name="Westerholm M."/>
        </authorList>
    </citation>
    <scope>NUCLEOTIDE SEQUENCE [LARGE SCALE GENOMIC DNA]</scope>
    <source>
        <strain evidence="1 2">AMB_01</strain>
    </source>
</reference>
<dbReference type="EMBL" id="CP066744">
    <property type="protein sequence ID" value="QQK07009.1"/>
    <property type="molecule type" value="Genomic_DNA"/>
</dbReference>
<sequence length="383" mass="41874">MAENLYLKVKEVYLKDKIEKDKIIEIENGKIKGFVEEVPTGKRFMDYSEFIAAPGYVDTHIHGWGGYDIMDGKKESLLEISKGIVNNGVTTFLATTLTATTEELNKACEVVGKYYNECEGAKVGGIFLEGPFFTEKYKGAQNPDYMSAPNYEKLKKWYDLSNGLVRKIAIAPELEGTEEFTKKAKELGVFVALGHSDATYEEAYNAVMAGASIFVHVYNGMSPLHHRKPGMVGAALSLNDVFAELICDGHHVHPAAANVVMKARGKDEVVLITDCMMAGGMPEGEYKLGDFDVHVKDGTARLDNGSLAGSVLRLEDGVKNVVKWGIATPFEAIQMASQIPAKSVGIDDRAGIIDKGRDADINILDDNMEIIATYINGELKSAK</sequence>
<proteinExistence type="predicted"/>